<dbReference type="KEGG" id="aalt:CC77DRAFT_1053425"/>
<protein>
    <submittedName>
        <fullName evidence="2">HET-domain-containing protein</fullName>
    </submittedName>
</protein>
<dbReference type="Proteomes" id="UP000077248">
    <property type="component" value="Unassembled WGS sequence"/>
</dbReference>
<dbReference type="STRING" id="5599.A0A177D945"/>
<dbReference type="PANTHER" id="PTHR24148">
    <property type="entry name" value="ANKYRIN REPEAT DOMAIN-CONTAINING PROTEIN 39 HOMOLOG-RELATED"/>
    <property type="match status" value="1"/>
</dbReference>
<feature type="domain" description="Heterokaryon incompatibility" evidence="1">
    <location>
        <begin position="41"/>
        <end position="202"/>
    </location>
</feature>
<sequence length="587" mass="66866">MRRFSYEPLQSNRAIRLVKFLPGPIPICKIVTVEVEKAPPYVALSYTWGCKNLSRVILANGAEIHITANLAEAIDAIFIFARERNMMFWADSICINQADVHERSSQVRLMNTIYRSAEMVAIWLGPAAHDSDLAFDTMKKWKVRFDELKEQFDASEELAVTSISSDDPFFFGPCGSQEQRALEALRMICLRPWWRRAWIVQEGTIANPARTILFCGSRRIDWTYIRAALQITHHTTHYQSSGMSVHFDEGSAIRLDDFRKDREDGANISLLRVLNLIRAYECEDPRDKLYSVLGMAMDVYGDDIVPDYTKPSSAVYSDIVRFYISKSTDHSLDVLGEVWRSAPGTAFAHQHDMTLPSWTPDWTFRTSLFPFEKVLNSDEYRESKSAYNASGTSNGHCYVDGSHLCLQGSVLDRITRVSSICEWSLVDRGLDMERSWIPENAGKLYFTGETLMEAFNHTIVADIGRRNPLSDSDLSRGFAIDWDLVGQDREYLTAEERRRQSWMLVDTKMATFGRRLFETSRGFIGLGPAAAQIDDEICLLLGGKVCYVLRTRKDGHHEFIGECYVHGMMDGQACEDESFSIRDIVLL</sequence>
<organism evidence="2 3">
    <name type="scientific">Alternaria alternata</name>
    <name type="common">Alternaria rot fungus</name>
    <name type="synonym">Torula alternata</name>
    <dbReference type="NCBI Taxonomy" id="5599"/>
    <lineage>
        <taxon>Eukaryota</taxon>
        <taxon>Fungi</taxon>
        <taxon>Dikarya</taxon>
        <taxon>Ascomycota</taxon>
        <taxon>Pezizomycotina</taxon>
        <taxon>Dothideomycetes</taxon>
        <taxon>Pleosporomycetidae</taxon>
        <taxon>Pleosporales</taxon>
        <taxon>Pleosporineae</taxon>
        <taxon>Pleosporaceae</taxon>
        <taxon>Alternaria</taxon>
        <taxon>Alternaria sect. Alternaria</taxon>
        <taxon>Alternaria alternata complex</taxon>
    </lineage>
</organism>
<evidence type="ECO:0000313" key="3">
    <source>
        <dbReference type="Proteomes" id="UP000077248"/>
    </source>
</evidence>
<dbReference type="PANTHER" id="PTHR24148:SF73">
    <property type="entry name" value="HET DOMAIN PROTEIN (AFU_ORTHOLOGUE AFUA_8G01020)"/>
    <property type="match status" value="1"/>
</dbReference>
<dbReference type="Pfam" id="PF06985">
    <property type="entry name" value="HET"/>
    <property type="match status" value="1"/>
</dbReference>
<dbReference type="OMA" id="MDGQACE"/>
<dbReference type="Pfam" id="PF26639">
    <property type="entry name" value="Het-6_barrel"/>
    <property type="match status" value="1"/>
</dbReference>
<dbReference type="InterPro" id="IPR052895">
    <property type="entry name" value="HetReg/Transcr_Mod"/>
</dbReference>
<gene>
    <name evidence="2" type="ORF">CC77DRAFT_1053425</name>
</gene>
<accession>A0A177D945</accession>
<proteinExistence type="predicted"/>
<evidence type="ECO:0000313" key="2">
    <source>
        <dbReference type="EMBL" id="OAG16215.1"/>
    </source>
</evidence>
<dbReference type="InterPro" id="IPR010730">
    <property type="entry name" value="HET"/>
</dbReference>
<dbReference type="EMBL" id="KV441490">
    <property type="protein sequence ID" value="OAG16215.1"/>
    <property type="molecule type" value="Genomic_DNA"/>
</dbReference>
<name>A0A177D945_ALTAL</name>
<dbReference type="AlphaFoldDB" id="A0A177D945"/>
<dbReference type="RefSeq" id="XP_018381636.1">
    <property type="nucleotide sequence ID" value="XM_018527749.1"/>
</dbReference>
<dbReference type="GeneID" id="29113343"/>
<reference evidence="2 3" key="1">
    <citation type="submission" date="2016-05" db="EMBL/GenBank/DDBJ databases">
        <title>Comparative analysis of secretome profiles of manganese(II)-oxidizing ascomycete fungi.</title>
        <authorList>
            <consortium name="DOE Joint Genome Institute"/>
            <person name="Zeiner C.A."/>
            <person name="Purvine S.O."/>
            <person name="Zink E.M."/>
            <person name="Wu S."/>
            <person name="Pasa-Tolic L."/>
            <person name="Chaput D.L."/>
            <person name="Haridas S."/>
            <person name="Grigoriev I.V."/>
            <person name="Santelli C.M."/>
            <person name="Hansel C.M."/>
        </authorList>
    </citation>
    <scope>NUCLEOTIDE SEQUENCE [LARGE SCALE GENOMIC DNA]</scope>
    <source>
        <strain evidence="2 3">SRC1lrK2f</strain>
    </source>
</reference>
<evidence type="ECO:0000259" key="1">
    <source>
        <dbReference type="Pfam" id="PF06985"/>
    </source>
</evidence>
<dbReference type="VEuPathDB" id="FungiDB:CC77DRAFT_1053425"/>
<keyword evidence="3" id="KW-1185">Reference proteome</keyword>